<dbReference type="InterPro" id="IPR000866">
    <property type="entry name" value="AhpC/TSA"/>
</dbReference>
<proteinExistence type="inferred from homology"/>
<keyword evidence="11" id="KW-1185">Reference proteome</keyword>
<dbReference type="EMBL" id="JARFYN010000037">
    <property type="protein sequence ID" value="MDL2408661.1"/>
    <property type="molecule type" value="Genomic_DNA"/>
</dbReference>
<dbReference type="InterPro" id="IPR045020">
    <property type="entry name" value="PRX_1cys"/>
</dbReference>
<dbReference type="InterPro" id="IPR013766">
    <property type="entry name" value="Thioredoxin_domain"/>
</dbReference>
<reference evidence="10" key="1">
    <citation type="submission" date="2023-06" db="EMBL/GenBank/DDBJ databases">
        <title>Phylogenetic Diversity of Rhizobium strains.</title>
        <authorList>
            <person name="Moura F.T."/>
            <person name="Helene L.C.F."/>
            <person name="Hungria M."/>
        </authorList>
    </citation>
    <scope>NUCLEOTIDE SEQUENCE</scope>
    <source>
        <strain evidence="10">CCGE524</strain>
    </source>
</reference>
<dbReference type="Gene3D" id="3.40.30.10">
    <property type="entry name" value="Glutaredoxin"/>
    <property type="match status" value="1"/>
</dbReference>
<dbReference type="Proteomes" id="UP001172630">
    <property type="component" value="Unassembled WGS sequence"/>
</dbReference>
<evidence type="ECO:0000313" key="11">
    <source>
        <dbReference type="Proteomes" id="UP001172630"/>
    </source>
</evidence>
<comment type="function">
    <text evidence="8">Thiol-specific peroxidase that catalyzes the reduction of hydrogen peroxide and organic hydroperoxides to water and alcohols, respectively. Plays a role in cell protection against oxidative stress by detoxifying peroxides.</text>
</comment>
<organism evidence="10 11">
    <name type="scientific">Rhizobium calliandrae</name>
    <dbReference type="NCBI Taxonomy" id="1312182"/>
    <lineage>
        <taxon>Bacteria</taxon>
        <taxon>Pseudomonadati</taxon>
        <taxon>Pseudomonadota</taxon>
        <taxon>Alphaproteobacteria</taxon>
        <taxon>Hyphomicrobiales</taxon>
        <taxon>Rhizobiaceae</taxon>
        <taxon>Rhizobium/Agrobacterium group</taxon>
        <taxon>Rhizobium</taxon>
    </lineage>
</organism>
<keyword evidence="2 10" id="KW-0575">Peroxidase</keyword>
<evidence type="ECO:0000259" key="9">
    <source>
        <dbReference type="PROSITE" id="PS51352"/>
    </source>
</evidence>
<dbReference type="Pfam" id="PF10417">
    <property type="entry name" value="1-cysPrx_C"/>
    <property type="match status" value="1"/>
</dbReference>
<comment type="caution">
    <text evidence="10">The sequence shown here is derived from an EMBL/GenBank/DDBJ whole genome shotgun (WGS) entry which is preliminary data.</text>
</comment>
<dbReference type="InterPro" id="IPR050217">
    <property type="entry name" value="Peroxiredoxin"/>
</dbReference>
<keyword evidence="4 10" id="KW-0560">Oxidoreductase</keyword>
<comment type="similarity">
    <text evidence="1">Belongs to the peroxiredoxin family. AhpC/Prx1 subfamily.</text>
</comment>
<evidence type="ECO:0000256" key="4">
    <source>
        <dbReference type="ARBA" id="ARBA00023002"/>
    </source>
</evidence>
<comment type="similarity">
    <text evidence="6">Belongs to the peroxiredoxin family. Prx6 subfamily.</text>
</comment>
<dbReference type="Pfam" id="PF00578">
    <property type="entry name" value="AhpC-TSA"/>
    <property type="match status" value="1"/>
</dbReference>
<dbReference type="PANTHER" id="PTHR10681:SF128">
    <property type="entry name" value="THIOREDOXIN-DEPENDENT PEROXIDE REDUCTASE, MITOCHONDRIAL"/>
    <property type="match status" value="1"/>
</dbReference>
<dbReference type="RefSeq" id="WP_285882107.1">
    <property type="nucleotide sequence ID" value="NZ_JARFYN010000037.1"/>
</dbReference>
<evidence type="ECO:0000256" key="8">
    <source>
        <dbReference type="ARBA" id="ARBA00037420"/>
    </source>
</evidence>
<accession>A0ABT7KJ43</accession>
<dbReference type="CDD" id="cd03016">
    <property type="entry name" value="PRX_1cys"/>
    <property type="match status" value="1"/>
</dbReference>
<keyword evidence="5" id="KW-0676">Redox-active center</keyword>
<dbReference type="InterPro" id="IPR019479">
    <property type="entry name" value="Peroxiredoxin_C"/>
</dbReference>
<dbReference type="SUPFAM" id="SSF52833">
    <property type="entry name" value="Thioredoxin-like"/>
    <property type="match status" value="1"/>
</dbReference>
<evidence type="ECO:0000313" key="10">
    <source>
        <dbReference type="EMBL" id="MDL2408661.1"/>
    </source>
</evidence>
<dbReference type="InterPro" id="IPR036249">
    <property type="entry name" value="Thioredoxin-like_sf"/>
</dbReference>
<dbReference type="GO" id="GO:0004601">
    <property type="term" value="F:peroxidase activity"/>
    <property type="evidence" value="ECO:0007669"/>
    <property type="project" value="UniProtKB-KW"/>
</dbReference>
<dbReference type="PIRSF" id="PIRSF000239">
    <property type="entry name" value="AHPC"/>
    <property type="match status" value="1"/>
</dbReference>
<gene>
    <name evidence="10" type="ORF">PY650_24055</name>
</gene>
<keyword evidence="3" id="KW-0049">Antioxidant</keyword>
<evidence type="ECO:0000256" key="1">
    <source>
        <dbReference type="ARBA" id="ARBA00009796"/>
    </source>
</evidence>
<dbReference type="PANTHER" id="PTHR10681">
    <property type="entry name" value="THIOREDOXIN PEROXIDASE"/>
    <property type="match status" value="1"/>
</dbReference>
<name>A0ABT7KJ43_9HYPH</name>
<dbReference type="Gene3D" id="3.30.1020.10">
    <property type="entry name" value="Antioxidant, Horf6, Chain A, domain2"/>
    <property type="match status" value="1"/>
</dbReference>
<dbReference type="InterPro" id="IPR024706">
    <property type="entry name" value="Peroxiredoxin_AhpC-typ"/>
</dbReference>
<dbReference type="PROSITE" id="PS51352">
    <property type="entry name" value="THIOREDOXIN_2"/>
    <property type="match status" value="1"/>
</dbReference>
<evidence type="ECO:0000256" key="6">
    <source>
        <dbReference type="ARBA" id="ARBA00025719"/>
    </source>
</evidence>
<sequence>MSLRINDIAPDFTADTTRGQIQFHDFIGNGWAVLFSHPKNFTPVCTTELGAMAGLEQEFENRGVKIIGISVDPVESHSKWKSDIKTATGFEVEYPLIGDKDLNVAKLYDMLPAGAGESSEGRTPADNATVRSVFVIGPDKKIKLILTYPMTTGRNFNEILRAIDSIQLTAKHQVATPANWQRGEDVIITAAVSNEDAIMRFGSFDTILPYLRKTKQPSA</sequence>
<evidence type="ECO:0000256" key="7">
    <source>
        <dbReference type="ARBA" id="ARBA00032824"/>
    </source>
</evidence>
<evidence type="ECO:0000256" key="3">
    <source>
        <dbReference type="ARBA" id="ARBA00022862"/>
    </source>
</evidence>
<feature type="domain" description="Thioredoxin" evidence="9">
    <location>
        <begin position="3"/>
        <end position="168"/>
    </location>
</feature>
<evidence type="ECO:0000256" key="5">
    <source>
        <dbReference type="ARBA" id="ARBA00023284"/>
    </source>
</evidence>
<protein>
    <recommendedName>
        <fullName evidence="7">Thioredoxin peroxidase</fullName>
    </recommendedName>
</protein>
<evidence type="ECO:0000256" key="2">
    <source>
        <dbReference type="ARBA" id="ARBA00022559"/>
    </source>
</evidence>